<keyword evidence="2" id="KW-0812">Transmembrane</keyword>
<comment type="caution">
    <text evidence="8">The sequence shown here is derived from an EMBL/GenBank/DDBJ whole genome shotgun (WGS) entry which is preliminary data.</text>
</comment>
<dbReference type="Pfam" id="PF00057">
    <property type="entry name" value="Ldl_recept_a"/>
    <property type="match status" value="1"/>
</dbReference>
<dbReference type="Proteomes" id="UP000663829">
    <property type="component" value="Unassembled WGS sequence"/>
</dbReference>
<keyword evidence="5" id="KW-0472">Membrane</keyword>
<feature type="disulfide bond" evidence="7">
    <location>
        <begin position="9"/>
        <end position="27"/>
    </location>
</feature>
<dbReference type="InterPro" id="IPR002172">
    <property type="entry name" value="LDrepeatLR_classA_rpt"/>
</dbReference>
<evidence type="ECO:0000256" key="1">
    <source>
        <dbReference type="ARBA" id="ARBA00004167"/>
    </source>
</evidence>
<dbReference type="PROSITE" id="PS50068">
    <property type="entry name" value="LDLRA_2"/>
    <property type="match status" value="1"/>
</dbReference>
<dbReference type="CDD" id="cd00112">
    <property type="entry name" value="LDLa"/>
    <property type="match status" value="1"/>
</dbReference>
<dbReference type="EMBL" id="CAJOBC010089351">
    <property type="protein sequence ID" value="CAF4379590.1"/>
    <property type="molecule type" value="Genomic_DNA"/>
</dbReference>
<dbReference type="PANTHER" id="PTHR24270">
    <property type="entry name" value="LOW-DENSITY LIPOPROTEIN RECEPTOR-RELATED"/>
    <property type="match status" value="1"/>
</dbReference>
<dbReference type="GO" id="GO:0005886">
    <property type="term" value="C:plasma membrane"/>
    <property type="evidence" value="ECO:0007669"/>
    <property type="project" value="TreeGrafter"/>
</dbReference>
<gene>
    <name evidence="8" type="ORF">GPM918_LOCUS37519</name>
    <name evidence="9" type="ORF">SRO942_LOCUS38283</name>
</gene>
<comment type="caution">
    <text evidence="7">Lacks conserved residue(s) required for the propagation of feature annotation.</text>
</comment>
<evidence type="ECO:0000256" key="4">
    <source>
        <dbReference type="ARBA" id="ARBA00022989"/>
    </source>
</evidence>
<reference evidence="8" key="1">
    <citation type="submission" date="2021-02" db="EMBL/GenBank/DDBJ databases">
        <authorList>
            <person name="Nowell W R."/>
        </authorList>
    </citation>
    <scope>NUCLEOTIDE SEQUENCE</scope>
</reference>
<dbReference type="Proteomes" id="UP000681722">
    <property type="component" value="Unassembled WGS sequence"/>
</dbReference>
<name>A0A815USJ0_9BILA</name>
<keyword evidence="3" id="KW-0677">Repeat</keyword>
<evidence type="ECO:0000256" key="7">
    <source>
        <dbReference type="PROSITE-ProRule" id="PRU00124"/>
    </source>
</evidence>
<comment type="subcellular location">
    <subcellularLocation>
        <location evidence="1">Membrane</location>
        <topology evidence="1">Single-pass membrane protein</topology>
    </subcellularLocation>
</comment>
<evidence type="ECO:0000313" key="10">
    <source>
        <dbReference type="Proteomes" id="UP000663829"/>
    </source>
</evidence>
<dbReference type="EMBL" id="CAJNOQ010023801">
    <property type="protein sequence ID" value="CAF1520182.1"/>
    <property type="molecule type" value="Genomic_DNA"/>
</dbReference>
<protein>
    <submittedName>
        <fullName evidence="8">Uncharacterized protein</fullName>
    </submittedName>
</protein>
<dbReference type="AlphaFoldDB" id="A0A815USJ0"/>
<dbReference type="PRINTS" id="PR00261">
    <property type="entry name" value="LDLRECEPTOR"/>
</dbReference>
<evidence type="ECO:0000256" key="6">
    <source>
        <dbReference type="ARBA" id="ARBA00023157"/>
    </source>
</evidence>
<feature type="non-terminal residue" evidence="8">
    <location>
        <position position="1"/>
    </location>
</feature>
<dbReference type="OrthoDB" id="2019384at2759"/>
<evidence type="ECO:0000256" key="5">
    <source>
        <dbReference type="ARBA" id="ARBA00023136"/>
    </source>
</evidence>
<evidence type="ECO:0000256" key="2">
    <source>
        <dbReference type="ARBA" id="ARBA00022692"/>
    </source>
</evidence>
<keyword evidence="10" id="KW-1185">Reference proteome</keyword>
<evidence type="ECO:0000313" key="8">
    <source>
        <dbReference type="EMBL" id="CAF1520182.1"/>
    </source>
</evidence>
<dbReference type="InterPro" id="IPR050685">
    <property type="entry name" value="LDLR"/>
</dbReference>
<sequence length="307" mass="36257">CDSDREYRCLSGHCIPKEFYIDQYRDCLDHSDELFELKDQRISECYTLTSVESCDDYACSSLTKQFSCGDGHCRNLYQDVDNVDRYDRLCGNQHDVYYIRQTFTSSDNTDCTIYFICLFGINQYLQVDERTCDENDTLAQQCHDELFYFPSQPIVFGYVYFLYNITQNITNMKPHFICYDEQWCQHLSRLSLVTITNDTRRCINVNKLNLNSTYYKWFNLVQDVQNLFKSCSGEGRSFLDGTTKCISRHRLSDGHADCSNEEDELDFQTCSMNLPYRFKCDQNTKCIRRELLKDGKYQCDDYTDETS</sequence>
<evidence type="ECO:0000313" key="9">
    <source>
        <dbReference type="EMBL" id="CAF4379590.1"/>
    </source>
</evidence>
<dbReference type="SUPFAM" id="SSF57424">
    <property type="entry name" value="LDL receptor-like module"/>
    <property type="match status" value="1"/>
</dbReference>
<keyword evidence="4" id="KW-1133">Transmembrane helix</keyword>
<evidence type="ECO:0000256" key="3">
    <source>
        <dbReference type="ARBA" id="ARBA00022737"/>
    </source>
</evidence>
<dbReference type="Gene3D" id="4.10.400.10">
    <property type="entry name" value="Low-density Lipoprotein Receptor"/>
    <property type="match status" value="2"/>
</dbReference>
<feature type="non-terminal residue" evidence="8">
    <location>
        <position position="307"/>
    </location>
</feature>
<dbReference type="InterPro" id="IPR036055">
    <property type="entry name" value="LDL_receptor-like_sf"/>
</dbReference>
<dbReference type="GO" id="GO:0016192">
    <property type="term" value="P:vesicle-mediated transport"/>
    <property type="evidence" value="ECO:0007669"/>
    <property type="project" value="UniProtKB-ARBA"/>
</dbReference>
<proteinExistence type="predicted"/>
<keyword evidence="6 7" id="KW-1015">Disulfide bond</keyword>
<dbReference type="SMART" id="SM00192">
    <property type="entry name" value="LDLa"/>
    <property type="match status" value="3"/>
</dbReference>
<organism evidence="8 10">
    <name type="scientific">Didymodactylos carnosus</name>
    <dbReference type="NCBI Taxonomy" id="1234261"/>
    <lineage>
        <taxon>Eukaryota</taxon>
        <taxon>Metazoa</taxon>
        <taxon>Spiralia</taxon>
        <taxon>Gnathifera</taxon>
        <taxon>Rotifera</taxon>
        <taxon>Eurotatoria</taxon>
        <taxon>Bdelloidea</taxon>
        <taxon>Philodinida</taxon>
        <taxon>Philodinidae</taxon>
        <taxon>Didymodactylos</taxon>
    </lineage>
</organism>
<accession>A0A815USJ0</accession>
<dbReference type="PANTHER" id="PTHR24270:SF61">
    <property type="entry name" value="EGF-LIKE DOMAIN-CONTAINING PROTEIN"/>
    <property type="match status" value="1"/>
</dbReference>